<sequence>MGYLRILAGVSLTAMVVLAIYIIVWVVPRILANYDALVGIGGGTP</sequence>
<feature type="transmembrane region" description="Helical" evidence="1">
    <location>
        <begin position="6"/>
        <end position="27"/>
    </location>
</feature>
<gene>
    <name evidence="2" type="ORF">LCGC14_0895060</name>
</gene>
<evidence type="ECO:0000256" key="1">
    <source>
        <dbReference type="SAM" id="Phobius"/>
    </source>
</evidence>
<name>A0A0F9RHF5_9ZZZZ</name>
<comment type="caution">
    <text evidence="2">The sequence shown here is derived from an EMBL/GenBank/DDBJ whole genome shotgun (WGS) entry which is preliminary data.</text>
</comment>
<keyword evidence="1" id="KW-0812">Transmembrane</keyword>
<organism evidence="2">
    <name type="scientific">marine sediment metagenome</name>
    <dbReference type="NCBI Taxonomy" id="412755"/>
    <lineage>
        <taxon>unclassified sequences</taxon>
        <taxon>metagenomes</taxon>
        <taxon>ecological metagenomes</taxon>
    </lineage>
</organism>
<keyword evidence="1" id="KW-1133">Transmembrane helix</keyword>
<dbReference type="AlphaFoldDB" id="A0A0F9RHF5"/>
<accession>A0A0F9RHF5</accession>
<keyword evidence="1" id="KW-0472">Membrane</keyword>
<proteinExistence type="predicted"/>
<dbReference type="EMBL" id="LAZR01002883">
    <property type="protein sequence ID" value="KKN24436.1"/>
    <property type="molecule type" value="Genomic_DNA"/>
</dbReference>
<reference evidence="2" key="1">
    <citation type="journal article" date="2015" name="Nature">
        <title>Complex archaea that bridge the gap between prokaryotes and eukaryotes.</title>
        <authorList>
            <person name="Spang A."/>
            <person name="Saw J.H."/>
            <person name="Jorgensen S.L."/>
            <person name="Zaremba-Niedzwiedzka K."/>
            <person name="Martijn J."/>
            <person name="Lind A.E."/>
            <person name="van Eijk R."/>
            <person name="Schleper C."/>
            <person name="Guy L."/>
            <person name="Ettema T.J."/>
        </authorList>
    </citation>
    <scope>NUCLEOTIDE SEQUENCE</scope>
</reference>
<evidence type="ECO:0000313" key="2">
    <source>
        <dbReference type="EMBL" id="KKN24436.1"/>
    </source>
</evidence>
<protein>
    <submittedName>
        <fullName evidence="2">Uncharacterized protein</fullName>
    </submittedName>
</protein>